<protein>
    <submittedName>
        <fullName evidence="1">Uncharacterized protein</fullName>
    </submittedName>
</protein>
<proteinExistence type="predicted"/>
<name>A0A7D5TFQ7_9EURY</name>
<sequence length="108" mass="12093">MASIPVDERTKARIRELCEEIEAETGRAVSERSVVARVVEREFATREALVDSFREESAAPVDDDVEGLSDEEIERFFAGTSDWGVDTADDDIDAVLYEDEALSEFDTE</sequence>
<organism evidence="1 2">
    <name type="scientific">Halosimplex pelagicum</name>
    <dbReference type="NCBI Taxonomy" id="869886"/>
    <lineage>
        <taxon>Archaea</taxon>
        <taxon>Methanobacteriati</taxon>
        <taxon>Methanobacteriota</taxon>
        <taxon>Stenosarchaea group</taxon>
        <taxon>Halobacteria</taxon>
        <taxon>Halobacteriales</taxon>
        <taxon>Haloarculaceae</taxon>
        <taxon>Halosimplex</taxon>
    </lineage>
</organism>
<dbReference type="EMBL" id="CP058909">
    <property type="protein sequence ID" value="QLH80656.1"/>
    <property type="molecule type" value="Genomic_DNA"/>
</dbReference>
<dbReference type="RefSeq" id="WP_179920478.1">
    <property type="nucleotide sequence ID" value="NZ_CP058909.1"/>
</dbReference>
<keyword evidence="2" id="KW-1185">Reference proteome</keyword>
<gene>
    <name evidence="1" type="ORF">HZS54_02970</name>
</gene>
<dbReference type="OrthoDB" id="194703at2157"/>
<dbReference type="AlphaFoldDB" id="A0A7D5TFQ7"/>
<accession>A0A7D5TFQ7</accession>
<evidence type="ECO:0000313" key="1">
    <source>
        <dbReference type="EMBL" id="QLH80656.1"/>
    </source>
</evidence>
<reference evidence="1 2" key="1">
    <citation type="submission" date="2020-07" db="EMBL/GenBank/DDBJ databases">
        <title>Halosimplex litoreum sp. nov. and Halosimplex rubrum sp. nov., isolated from different salt environments.</title>
        <authorList>
            <person name="Cui H."/>
        </authorList>
    </citation>
    <scope>NUCLEOTIDE SEQUENCE [LARGE SCALE GENOMIC DNA]</scope>
    <source>
        <strain evidence="1 2">R2</strain>
    </source>
</reference>
<dbReference type="Proteomes" id="UP000509346">
    <property type="component" value="Chromosome"/>
</dbReference>
<evidence type="ECO:0000313" key="2">
    <source>
        <dbReference type="Proteomes" id="UP000509346"/>
    </source>
</evidence>
<dbReference type="KEGG" id="hpel:HZS54_02970"/>
<dbReference type="GeneID" id="56081517"/>